<feature type="compositionally biased region" description="Low complexity" evidence="3">
    <location>
        <begin position="741"/>
        <end position="796"/>
    </location>
</feature>
<dbReference type="PROSITE" id="PS00509">
    <property type="entry name" value="RAS_GTPASE_ACTIV_1"/>
    <property type="match status" value="1"/>
</dbReference>
<reference evidence="6" key="1">
    <citation type="submission" date="2016-04" db="EMBL/GenBank/DDBJ databases">
        <title>Comparative genomics of biotechnologically important yeasts.</title>
        <authorList>
            <consortium name="DOE Joint Genome Institute"/>
            <person name="Riley R."/>
            <person name="Haridas S."/>
            <person name="Wolfe K.H."/>
            <person name="Lopes M.R."/>
            <person name="Hittinger C.T."/>
            <person name="Goker M."/>
            <person name="Salamov A."/>
            <person name="Wisecaver J."/>
            <person name="Long T.M."/>
            <person name="Aerts A.L."/>
            <person name="Barry K."/>
            <person name="Choi C."/>
            <person name="Clum A."/>
            <person name="Coughlan A.Y."/>
            <person name="Deshpande S."/>
            <person name="Douglass A.P."/>
            <person name="Hanson S.J."/>
            <person name="Klenk H.-P."/>
            <person name="Labutti K."/>
            <person name="Lapidus A."/>
            <person name="Lindquist E."/>
            <person name="Lipzen A."/>
            <person name="Meier-Kolthoff J.P."/>
            <person name="Ohm R.A."/>
            <person name="Otillar R.P."/>
            <person name="Pangilinan J."/>
            <person name="Peng Y."/>
            <person name="Rokas A."/>
            <person name="Rosa C.A."/>
            <person name="Scheuner C."/>
            <person name="Sibirny A.A."/>
            <person name="Slot J.C."/>
            <person name="Stielow J.B."/>
            <person name="Sun H."/>
            <person name="Kurtzman C.P."/>
            <person name="Blackwell M."/>
            <person name="Grigoriev I.V."/>
            <person name="Jeffries T.W."/>
        </authorList>
    </citation>
    <scope>NUCLEOTIDE SEQUENCE [LARGE SCALE GENOMIC DNA]</scope>
    <source>
        <strain evidence="6">NRRL YB-2248</strain>
    </source>
</reference>
<dbReference type="OrthoDB" id="28245at2759"/>
<dbReference type="Gene3D" id="3.40.525.10">
    <property type="entry name" value="CRAL-TRIO lipid binding domain"/>
    <property type="match status" value="1"/>
</dbReference>
<dbReference type="EMBL" id="KV453862">
    <property type="protein sequence ID" value="ODV83584.1"/>
    <property type="molecule type" value="Genomic_DNA"/>
</dbReference>
<dbReference type="GO" id="GO:0007165">
    <property type="term" value="P:signal transduction"/>
    <property type="evidence" value="ECO:0007669"/>
    <property type="project" value="UniProtKB-ARBA"/>
</dbReference>
<protein>
    <recommendedName>
        <fullName evidence="4">Ras-GAP domain-containing protein</fullName>
    </recommendedName>
</protein>
<dbReference type="InterPro" id="IPR011993">
    <property type="entry name" value="PH-like_dom_sf"/>
</dbReference>
<dbReference type="InterPro" id="IPR008936">
    <property type="entry name" value="Rho_GTPase_activation_prot"/>
</dbReference>
<dbReference type="SUPFAM" id="SSF48350">
    <property type="entry name" value="GTPase activation domain, GAP"/>
    <property type="match status" value="1"/>
</dbReference>
<feature type="region of interest" description="Disordered" evidence="3">
    <location>
        <begin position="652"/>
        <end position="694"/>
    </location>
</feature>
<keyword evidence="1" id="KW-0343">GTPase activation</keyword>
<dbReference type="Gene3D" id="2.30.29.30">
    <property type="entry name" value="Pleckstrin-homology domain (PH domain)/Phosphotyrosine-binding domain (PTB)"/>
    <property type="match status" value="1"/>
</dbReference>
<dbReference type="PROSITE" id="PS50018">
    <property type="entry name" value="RAS_GTPASE_ACTIV_2"/>
    <property type="match status" value="1"/>
</dbReference>
<dbReference type="InterPro" id="IPR036865">
    <property type="entry name" value="CRAL-TRIO_dom_sf"/>
</dbReference>
<accession>A0A1E4SVR2</accession>
<evidence type="ECO:0000313" key="5">
    <source>
        <dbReference type="EMBL" id="ODV83584.1"/>
    </source>
</evidence>
<dbReference type="InterPro" id="IPR001936">
    <property type="entry name" value="RasGAP_dom"/>
</dbReference>
<dbReference type="Gene3D" id="1.10.506.10">
    <property type="entry name" value="GTPase Activation - p120gap, domain 1"/>
    <property type="match status" value="1"/>
</dbReference>
<evidence type="ECO:0000256" key="3">
    <source>
        <dbReference type="SAM" id="MobiDB-lite"/>
    </source>
</evidence>
<name>A0A1E4SVR2_9ASCO</name>
<gene>
    <name evidence="5" type="ORF">CANARDRAFT_29814</name>
</gene>
<dbReference type="SMART" id="SM00323">
    <property type="entry name" value="RasGAP"/>
    <property type="match status" value="1"/>
</dbReference>
<dbReference type="GO" id="GO:0005096">
    <property type="term" value="F:GTPase activator activity"/>
    <property type="evidence" value="ECO:0007669"/>
    <property type="project" value="UniProtKB-KW"/>
</dbReference>
<dbReference type="Pfam" id="PF00616">
    <property type="entry name" value="RasGAP"/>
    <property type="match status" value="1"/>
</dbReference>
<evidence type="ECO:0000259" key="4">
    <source>
        <dbReference type="PROSITE" id="PS50018"/>
    </source>
</evidence>
<keyword evidence="6" id="KW-1185">Reference proteome</keyword>
<feature type="compositionally biased region" description="Polar residues" evidence="3">
    <location>
        <begin position="797"/>
        <end position="826"/>
    </location>
</feature>
<dbReference type="InterPro" id="IPR039360">
    <property type="entry name" value="Ras_GTPase"/>
</dbReference>
<feature type="region of interest" description="Disordered" evidence="3">
    <location>
        <begin position="731"/>
        <end position="826"/>
    </location>
</feature>
<keyword evidence="2" id="KW-0597">Phosphoprotein</keyword>
<evidence type="ECO:0000313" key="6">
    <source>
        <dbReference type="Proteomes" id="UP000094801"/>
    </source>
</evidence>
<dbReference type="Proteomes" id="UP000094801">
    <property type="component" value="Unassembled WGS sequence"/>
</dbReference>
<feature type="region of interest" description="Disordered" evidence="3">
    <location>
        <begin position="1"/>
        <end position="39"/>
    </location>
</feature>
<dbReference type="STRING" id="983967.A0A1E4SVR2"/>
<dbReference type="PANTHER" id="PTHR10194:SF142">
    <property type="entry name" value="NEUROFIBROMIN"/>
    <property type="match status" value="1"/>
</dbReference>
<dbReference type="InterPro" id="IPR023152">
    <property type="entry name" value="RasGAP_CS"/>
</dbReference>
<evidence type="ECO:0000256" key="2">
    <source>
        <dbReference type="ARBA" id="ARBA00022553"/>
    </source>
</evidence>
<proteinExistence type="predicted"/>
<sequence length="2902" mass="329409">MSSSSNHNLEKSSSSSSSSASSLTITPSIPATSSSSSNHANIGLSSSSYTVEEIPVLSSSESVIAALYSRIESVLSIKSGFTLSQLEIDPNYISTKSQLTKLADSQYIDDMVICTINILDSLNKHDNNAPLNMRKIPSLRSIAAILRLLVLLLNEGWDNLVVSDNNENNNKIGKPIFQMVKISVPQSTINGRQFRMGKPRRLASRSVKRLLYLLSNIKTDNDILSLLEDVSNKQFIAPKFEYPDSDDDSIKYKTDSLIITINELCDDTIKYVAASNSSEYFDFLRNKFRRINIELLFIPRSDFLGSAYLTSKSIYHYLGLVKDVIQITKRQSQQNLILSYFAESLYSWAISRTDDYLKATKDPNVTSRADSLFEIAYKQVDFKMYHKAGHNFLSLLLTMLPKQFEKYFSDKHTKLSTLALRRTVGKSNLKQKYLEEFVQLMQKFPATAPSQINVMLVSCCVAIYEENNPMVKFARQMNDLLYKGLLLENSDYNIPNVDTDSINELRKDFYAAATMLNPKQMTERTKALLDNHNASNSHLVAITGGIRKLMEIPLMAEQIFPYLEELSPYLLNTFKRLAAEAVSYVEGDDDSISSSDSHDSMIDMMDVLQQKGSAKSSLTLSNTLSTTTTTNSSSSGAHVSNTAQIVNFAPVTATPQQQQQQQQPLPPLKSQSHSHLSHPSLLHSVSTSSTGSQHTGLVTLDTQFVSSSMNTASSSNSTPILKNIYRNRSLSTKVKSPFRHTGSSSSSSGSVPGSSSNSIPSTPTNMAPQQQQQQQQPPPSSSSSSSSLLTSPTQQQVSIAHSSQSTDIRSPTSSRNKSSITSPTTPIVNSPLTYVNSYSSAATASSSSNADHPTSERKQNVEMQDWTRTILINFFHIYRAFPFLTFAGLGPDVNLAEFESVFRKLITPIIRLLGDEDSKIWPAAKSFILSVPITAANTEPWKVAVAYLATSVIVDAVSKLSISNSVSQLKREKLLSVLAQFFEQREKYTNYTMIRPDTPNVELYHSDANCSRLLKNLEKTIFLGLFSEKIEIHRMSRSLLQSYYQIIAGKHHKPDCFESHNVDLAKAILSDKVPAGTMAVRKKLQDHLCALTAPSDTLLEVWLLMFNKVSLNYEMDTQSQMSLVEDSGDYGEYIASLGGIILSPDFADDPRQPDLEEKLYLFLNYKMVRLFSPDLKTRERSREVLCVSMHPYLCGVYLDLLSKNYYRFENALKNKEYHLCESMINLLRTISQVDYESLYFHVYEFWELNFKVLKNLNISCNEPPFLRLKLKFCKMQVTFLARLDDLSMHGNILKKNQYARVMANYLEESFNYQHTSESIDDKSSAKVIQFGGAASNEKKSKVSDMESEDLHFDLKVETSIILKIIFFRLPLDTVANTGRTGKDDMLATNVTFSNYFNLFVRILERFTGMNKDKDIVNIANQRRSANIIKNIIQALINLLKSNAEVGLKYSLPFGYHEDNLIRVSFINVFSSIVKDLSIQMSSDSEKERAAVLDVGMNLFANDEAVLNATVQSCPSYEVDAFANALMRMTDDKEKELTILLSLLKTDILNTTDSVEILRSNTVATRMVALYSHLEASDYLISIFRPIFNQLIDTDEYFEIEKTNMMDDATKSKNLDNFMKYLTLIVDSIFKSVDEMPTGLRLISQTIYETTAITFPESKFAALGAFLFLRLFNPAIVAPERSNICNFTHQPFKRSLMQLARILQGMANETISGSFKWPLLKDRLDDLSKLKSKINHFMAEVIKNDDIKTIKRSFQFNDNKIRNYEQGFNFFHAYFYDHWLKIRQIYSQRSDIHPVSLEEKFLLIREIDDNMATIGVPKRIKGYEIPENIKNDKSEKGILLYDFMSQLSLSSHTGEIKPLVRESITQDGLPLIIMDFLNVSEDETPETACYKICQVLSKYWDSPYCKLIDCTGYTNDTLIRTTTEMFDTLVADKYKMNCKRYYYFNISQPFFQSLKDYKYFSNEDGIIVETEYVFLSFNDDAKSMSKYGLISYTNNATNDSRVSFHDVSIYQEDVKRFVPVKLKIGNEFLQIYSGQPQRIKAGNKWKTINLIDCYRIADIEDLSPSTITGVSNEISMIDARSDFRIILTSPKKVEIMRTLYFSRSRLNNDHHVEEEEENLETSVGQLININLSGLLSPNDDIRNSSFVLLTSLTKSFHLSIGRKIESANGVTFPYGDVEYIFAISASLAEAHPYLTYDFLYGFFNAFEFALPEDKSAIVIYTAPWIKNIYQHVFMADPLRGPQRTSELIKKFVRASRNSRFTTISFSMFIWSHLSLEDDLIETIIDEIIAAAIDHEAEGHDWEEITKFWPLTPTVEICGLLIRKIRDRSYSISDTETEIEAHMRWIETTVLARFLAYLVFDSLMFVEMFLSDIFYIVTIYMDYGPLEFRKCILKLVIRTFHSFLARDDLTSEQRESINNKVIFLNGARSRMLFGLTRDDDYHRNFGFNTSVGAEMVNKSHSVATVSEMLVSFMKEIFNPSDCDLMMIKWSSYVLKVAFSNSAQLQGRAILVLGSLTREGSSHSIPAQFMKTLIDLTSEYGKSAVTDTKIQSLTVCVLHSFTELIQGLPANSPFAGHFFWYSVGLSLLDSPVLYNYGTKFINATLLKISKDLEGTDKTVIDTLFEHRKIFGSVLEEFEADNGIKITRLHFDVIMNNIATKGITIPFTATSSYECLKTLLTIRYKEVTRMTREHGVKFELPVASYFLFLCIVSQSDTELINTLAACGLKDIEMVTLDHLKIPQLLIDFYSSDSPDVYAAAYAAINFFNGQSGDESLITRCLCIYASFIDTAPKISWAVFEMCGKSFRRFTESSTSIRMMEQVMSIMKRMMLDPDYKNKEKYNEELLRKVEESGMDGIRRWDFSNVNPFDSFNVDSEDAAVVEMRKRKVSNLKSILEKIYSAYADET</sequence>
<feature type="domain" description="Ras-GAP" evidence="4">
    <location>
        <begin position="1517"/>
        <end position="1707"/>
    </location>
</feature>
<organism evidence="5 6">
    <name type="scientific">[Candida] arabinofermentans NRRL YB-2248</name>
    <dbReference type="NCBI Taxonomy" id="983967"/>
    <lineage>
        <taxon>Eukaryota</taxon>
        <taxon>Fungi</taxon>
        <taxon>Dikarya</taxon>
        <taxon>Ascomycota</taxon>
        <taxon>Saccharomycotina</taxon>
        <taxon>Pichiomycetes</taxon>
        <taxon>Pichiales</taxon>
        <taxon>Pichiaceae</taxon>
        <taxon>Ogataea</taxon>
        <taxon>Ogataea/Candida clade</taxon>
    </lineage>
</organism>
<evidence type="ECO:0000256" key="1">
    <source>
        <dbReference type="ARBA" id="ARBA00022468"/>
    </source>
</evidence>
<dbReference type="PANTHER" id="PTHR10194">
    <property type="entry name" value="RAS GTPASE-ACTIVATING PROTEINS"/>
    <property type="match status" value="1"/>
</dbReference>